<evidence type="ECO:0000313" key="1">
    <source>
        <dbReference type="EMBL" id="QHS90484.1"/>
    </source>
</evidence>
<accession>A0A6C0BFF9</accession>
<dbReference type="EMBL" id="MN739140">
    <property type="protein sequence ID" value="QHS90484.1"/>
    <property type="molecule type" value="Genomic_DNA"/>
</dbReference>
<dbReference type="AlphaFoldDB" id="A0A6C0BFF9"/>
<protein>
    <submittedName>
        <fullName evidence="1">Uncharacterized protein</fullName>
    </submittedName>
</protein>
<name>A0A6C0BFF9_9ZZZZ</name>
<organism evidence="1">
    <name type="scientific">viral metagenome</name>
    <dbReference type="NCBI Taxonomy" id="1070528"/>
    <lineage>
        <taxon>unclassified sequences</taxon>
        <taxon>metagenomes</taxon>
        <taxon>organismal metagenomes</taxon>
    </lineage>
</organism>
<reference evidence="1" key="1">
    <citation type="journal article" date="2020" name="Nature">
        <title>Giant virus diversity and host interactions through global metagenomics.</title>
        <authorList>
            <person name="Schulz F."/>
            <person name="Roux S."/>
            <person name="Paez-Espino D."/>
            <person name="Jungbluth S."/>
            <person name="Walsh D.A."/>
            <person name="Denef V.J."/>
            <person name="McMahon K.D."/>
            <person name="Konstantinidis K.T."/>
            <person name="Eloe-Fadrosh E.A."/>
            <person name="Kyrpides N.C."/>
            <person name="Woyke T."/>
        </authorList>
    </citation>
    <scope>NUCLEOTIDE SEQUENCE</scope>
    <source>
        <strain evidence="1">GVMAG-M-3300010354-11</strain>
    </source>
</reference>
<sequence>MVNTFSTNLNPSHVSYNTLEDQSASSCELFLGQNGLNLGQLSKNQSKVMSLMSPSYTYNENEGTTESHKACVLPVNTLPTFNVQTNGNNYSCILQNKDNVTLRLSSAKDSKNVIKGCAVRVDPSVQMYQDGDVYQSEGSMKGLLDNAYTILDYEILKIIESLRNQVKDLEKKRDNLRDNRFPRSHGQYVVAYNTYIKTKTECDMLNESYKKAMDEFTTLISFMTIATQKLNDESRKLKETLPGYHRNNKLTRLLRNINELSYVTLYESPMTEFANPEKTLAEKIKSGGVHKPLKRTLPTLSFDNMNNKNAYSSSIHKVTIPSKTYRSIFFPPGLNAELYESDNFEGSKLKFFIPGYPNNAWSSYNADYNLQNGISGVIIHGSFNSVHVNDTESFIQRVRNIII</sequence>
<proteinExistence type="predicted"/>